<dbReference type="PANTHER" id="PTHR43383">
    <property type="entry name" value="NODULIN 6"/>
    <property type="match status" value="1"/>
</dbReference>
<dbReference type="InterPro" id="IPR006680">
    <property type="entry name" value="Amidohydro-rel"/>
</dbReference>
<dbReference type="OrthoDB" id="9771932at2"/>
<dbReference type="Proteomes" id="UP000280696">
    <property type="component" value="Unassembled WGS sequence"/>
</dbReference>
<dbReference type="AlphaFoldDB" id="A0A3A9A9E0"/>
<evidence type="ECO:0000313" key="3">
    <source>
        <dbReference type="Proteomes" id="UP000280696"/>
    </source>
</evidence>
<keyword evidence="3" id="KW-1185">Reference proteome</keyword>
<dbReference type="GO" id="GO:0016787">
    <property type="term" value="F:hydrolase activity"/>
    <property type="evidence" value="ECO:0007669"/>
    <property type="project" value="InterPro"/>
</dbReference>
<gene>
    <name evidence="2" type="ORF">D7V94_20450</name>
</gene>
<dbReference type="Gene3D" id="3.20.20.140">
    <property type="entry name" value="Metal-dependent hydrolases"/>
    <property type="match status" value="1"/>
</dbReference>
<dbReference type="Pfam" id="PF04909">
    <property type="entry name" value="Amidohydro_2"/>
    <property type="match status" value="1"/>
</dbReference>
<proteinExistence type="predicted"/>
<dbReference type="PANTHER" id="PTHR43383:SF2">
    <property type="entry name" value="AMIDOHYDROLASE 2 FAMILY PROTEIN"/>
    <property type="match status" value="1"/>
</dbReference>
<comment type="caution">
    <text evidence="2">The sequence shown here is derived from an EMBL/GenBank/DDBJ whole genome shotgun (WGS) entry which is preliminary data.</text>
</comment>
<evidence type="ECO:0000259" key="1">
    <source>
        <dbReference type="Pfam" id="PF04909"/>
    </source>
</evidence>
<accession>A0A3A9A9E0</accession>
<evidence type="ECO:0000313" key="2">
    <source>
        <dbReference type="EMBL" id="RKI87754.1"/>
    </source>
</evidence>
<organism evidence="2 3">
    <name type="scientific">Parablautia intestinalis</name>
    <dbReference type="NCBI Taxonomy" id="2320100"/>
    <lineage>
        <taxon>Bacteria</taxon>
        <taxon>Bacillati</taxon>
        <taxon>Bacillota</taxon>
        <taxon>Clostridia</taxon>
        <taxon>Lachnospirales</taxon>
        <taxon>Lachnospiraceae</taxon>
        <taxon>Parablautia</taxon>
    </lineage>
</organism>
<dbReference type="EMBL" id="RAYQ01000036">
    <property type="protein sequence ID" value="RKI87754.1"/>
    <property type="molecule type" value="Genomic_DNA"/>
</dbReference>
<sequence length="428" mass="48971">MTKGRNLMIKEIYDYLNDIQIIDTHEHLTPFQKERPCGDVLTDFLEHYFSTDLISAGLSLDDYNRIMSDELTITEKWSIVEPFWRTCKYTGYGQSLAIAARDIYGIEEICADTIEALNDAFLGSFREDHYKKILKEKCNIKASILDCWGLIPFDTRYFVAANRIDMLIQPQNGGQIMELEQAAGITVCGFEDYLRACEIRLEQYRKVSRILKCALAYSRSLDFARTTRADAESAFNKLFYSGSGFAIHREEQTYSCSPDLTNYLFRHIISLAQEKGMILQIHTGLQEGNGNILAHSNPSRLNEIFHEYPNMKFDVFHIGYPYQNELGALCKMYPNVYIDMCWAHIISPAACRRILSEWLELFSYTKISGFGGDYRVLDGVYGHQYLARRNIAAALSEKVQEGLFGIEEACRIGKAILFDNPSGIFGIE</sequence>
<dbReference type="SUPFAM" id="SSF51556">
    <property type="entry name" value="Metallo-dependent hydrolases"/>
    <property type="match status" value="1"/>
</dbReference>
<protein>
    <recommendedName>
        <fullName evidence="1">Amidohydrolase-related domain-containing protein</fullName>
    </recommendedName>
</protein>
<name>A0A3A9A9E0_9FIRM</name>
<feature type="domain" description="Amidohydrolase-related" evidence="1">
    <location>
        <begin position="248"/>
        <end position="405"/>
    </location>
</feature>
<reference evidence="2 3" key="1">
    <citation type="submission" date="2018-09" db="EMBL/GenBank/DDBJ databases">
        <title>Murine metabolic-syndrome-specific gut microbial biobank.</title>
        <authorList>
            <person name="Liu C."/>
        </authorList>
    </citation>
    <scope>NUCLEOTIDE SEQUENCE [LARGE SCALE GENOMIC DNA]</scope>
    <source>
        <strain evidence="2 3">0.1xD8-82</strain>
    </source>
</reference>
<dbReference type="InterPro" id="IPR032466">
    <property type="entry name" value="Metal_Hydrolase"/>
</dbReference>